<reference evidence="14 15" key="1">
    <citation type="journal article" date="2018" name="Mol. Ecol.">
        <title>The obligate alkalophilic soda-lake fungus Sodiomyces alkalinus has shifted to a protein diet.</title>
        <authorList>
            <person name="Grum-Grzhimaylo A.A."/>
            <person name="Falkoski D.L."/>
            <person name="van den Heuvel J."/>
            <person name="Valero-Jimenez C.A."/>
            <person name="Min B."/>
            <person name="Choi I.G."/>
            <person name="Lipzen A."/>
            <person name="Daum C.G."/>
            <person name="Aanen D.K."/>
            <person name="Tsang A."/>
            <person name="Henrissat B."/>
            <person name="Bilanenko E.N."/>
            <person name="de Vries R.P."/>
            <person name="van Kan J.A.L."/>
            <person name="Grigoriev I.V."/>
            <person name="Debets A.J.M."/>
        </authorList>
    </citation>
    <scope>NUCLEOTIDE SEQUENCE [LARGE SCALE GENOMIC DNA]</scope>
    <source>
        <strain evidence="14 15">F11</strain>
    </source>
</reference>
<dbReference type="InterPro" id="IPR001412">
    <property type="entry name" value="aa-tRNA-synth_I_CS"/>
</dbReference>
<keyword evidence="8 12" id="KW-0067">ATP-binding</keyword>
<dbReference type="GO" id="GO:0006436">
    <property type="term" value="P:tryptophanyl-tRNA aminoacylation"/>
    <property type="evidence" value="ECO:0007669"/>
    <property type="project" value="InterPro"/>
</dbReference>
<evidence type="ECO:0000256" key="4">
    <source>
        <dbReference type="ARBA" id="ARBA00013782"/>
    </source>
</evidence>
<evidence type="ECO:0000256" key="1">
    <source>
        <dbReference type="ARBA" id="ARBA00004496"/>
    </source>
</evidence>
<dbReference type="InterPro" id="IPR002306">
    <property type="entry name" value="Trp-tRNA-ligase"/>
</dbReference>
<dbReference type="Gene3D" id="1.10.240.10">
    <property type="entry name" value="Tyrosyl-Transfer RNA Synthetase"/>
    <property type="match status" value="1"/>
</dbReference>
<dbReference type="InterPro" id="IPR014729">
    <property type="entry name" value="Rossmann-like_a/b/a_fold"/>
</dbReference>
<dbReference type="InterPro" id="IPR002305">
    <property type="entry name" value="aa-tRNA-synth_Ic"/>
</dbReference>
<evidence type="ECO:0000313" key="14">
    <source>
        <dbReference type="EMBL" id="ROT41905.1"/>
    </source>
</evidence>
<evidence type="ECO:0000256" key="6">
    <source>
        <dbReference type="ARBA" id="ARBA00022598"/>
    </source>
</evidence>
<keyword evidence="9 12" id="KW-0648">Protein biosynthesis</keyword>
<dbReference type="PROSITE" id="PS00178">
    <property type="entry name" value="AA_TRNA_LIGASE_I"/>
    <property type="match status" value="1"/>
</dbReference>
<dbReference type="SUPFAM" id="SSF52374">
    <property type="entry name" value="Nucleotidylyl transferase"/>
    <property type="match status" value="1"/>
</dbReference>
<organism evidence="14 15">
    <name type="scientific">Sodiomyces alkalinus (strain CBS 110278 / VKM F-3762 / F11)</name>
    <name type="common">Alkaliphilic filamentous fungus</name>
    <dbReference type="NCBI Taxonomy" id="1314773"/>
    <lineage>
        <taxon>Eukaryota</taxon>
        <taxon>Fungi</taxon>
        <taxon>Dikarya</taxon>
        <taxon>Ascomycota</taxon>
        <taxon>Pezizomycotina</taxon>
        <taxon>Sordariomycetes</taxon>
        <taxon>Hypocreomycetidae</taxon>
        <taxon>Glomerellales</taxon>
        <taxon>Plectosphaerellaceae</taxon>
        <taxon>Sodiomyces</taxon>
    </lineage>
</organism>
<keyword evidence="10 12" id="KW-0030">Aminoacyl-tRNA synthetase</keyword>
<dbReference type="GO" id="GO:0004830">
    <property type="term" value="F:tryptophan-tRNA ligase activity"/>
    <property type="evidence" value="ECO:0007669"/>
    <property type="project" value="UniProtKB-EC"/>
</dbReference>
<gene>
    <name evidence="14" type="ORF">SODALDRAFT_326090</name>
</gene>
<name>A0A3N2Q5K7_SODAK</name>
<dbReference type="GeneID" id="39578561"/>
<dbReference type="OrthoDB" id="10261385at2759"/>
<evidence type="ECO:0000256" key="10">
    <source>
        <dbReference type="ARBA" id="ARBA00023146"/>
    </source>
</evidence>
<dbReference type="PANTHER" id="PTHR10055:SF1">
    <property type="entry name" value="TRYPTOPHAN--TRNA LIGASE, CYTOPLASMIC"/>
    <property type="match status" value="1"/>
</dbReference>
<keyword evidence="6 12" id="KW-0436">Ligase</keyword>
<dbReference type="CDD" id="cd00806">
    <property type="entry name" value="TrpRS_core"/>
    <property type="match status" value="1"/>
</dbReference>
<dbReference type="FunFam" id="1.10.240.10:FF:000003">
    <property type="entry name" value="Tryptophan--tRNA ligase, cytoplasmic"/>
    <property type="match status" value="1"/>
</dbReference>
<evidence type="ECO:0000313" key="15">
    <source>
        <dbReference type="Proteomes" id="UP000272025"/>
    </source>
</evidence>
<evidence type="ECO:0000256" key="12">
    <source>
        <dbReference type="RuleBase" id="RU363036"/>
    </source>
</evidence>
<evidence type="ECO:0000256" key="5">
    <source>
        <dbReference type="ARBA" id="ARBA00022490"/>
    </source>
</evidence>
<dbReference type="Pfam" id="PF00579">
    <property type="entry name" value="tRNA-synt_1b"/>
    <property type="match status" value="1"/>
</dbReference>
<proteinExistence type="inferred from homology"/>
<evidence type="ECO:0000256" key="13">
    <source>
        <dbReference type="SAM" id="MobiDB-lite"/>
    </source>
</evidence>
<dbReference type="AlphaFoldDB" id="A0A3N2Q5K7"/>
<comment type="subcellular location">
    <subcellularLocation>
        <location evidence="1">Cytoplasm</location>
    </subcellularLocation>
</comment>
<dbReference type="EMBL" id="ML119051">
    <property type="protein sequence ID" value="ROT41905.1"/>
    <property type="molecule type" value="Genomic_DNA"/>
</dbReference>
<keyword evidence="5" id="KW-0963">Cytoplasm</keyword>
<evidence type="ECO:0000256" key="11">
    <source>
        <dbReference type="ARBA" id="ARBA00030268"/>
    </source>
</evidence>
<dbReference type="EC" id="6.1.1.2" evidence="3"/>
<evidence type="ECO:0000256" key="2">
    <source>
        <dbReference type="ARBA" id="ARBA00005594"/>
    </source>
</evidence>
<evidence type="ECO:0000256" key="8">
    <source>
        <dbReference type="ARBA" id="ARBA00022840"/>
    </source>
</evidence>
<comment type="similarity">
    <text evidence="2 12">Belongs to the class-I aminoacyl-tRNA synthetase family.</text>
</comment>
<protein>
    <recommendedName>
        <fullName evidence="4">Tryptophan--tRNA ligase, cytoplasmic</fullName>
        <ecNumber evidence="3">6.1.1.2</ecNumber>
    </recommendedName>
    <alternativeName>
        <fullName evidence="11">Tryptophanyl-tRNA synthetase</fullName>
    </alternativeName>
</protein>
<evidence type="ECO:0000256" key="7">
    <source>
        <dbReference type="ARBA" id="ARBA00022741"/>
    </source>
</evidence>
<dbReference type="GO" id="GO:0005524">
    <property type="term" value="F:ATP binding"/>
    <property type="evidence" value="ECO:0007669"/>
    <property type="project" value="UniProtKB-KW"/>
</dbReference>
<dbReference type="Gene3D" id="3.40.50.620">
    <property type="entry name" value="HUPs"/>
    <property type="match status" value="1"/>
</dbReference>
<feature type="region of interest" description="Disordered" evidence="13">
    <location>
        <begin position="431"/>
        <end position="505"/>
    </location>
</feature>
<dbReference type="PANTHER" id="PTHR10055">
    <property type="entry name" value="TRYPTOPHANYL-TRNA SYNTHETASE"/>
    <property type="match status" value="1"/>
</dbReference>
<feature type="compositionally biased region" description="Basic and acidic residues" evidence="13">
    <location>
        <begin position="433"/>
        <end position="475"/>
    </location>
</feature>
<dbReference type="NCBIfam" id="TIGR00233">
    <property type="entry name" value="trpS"/>
    <property type="match status" value="1"/>
</dbReference>
<evidence type="ECO:0000256" key="3">
    <source>
        <dbReference type="ARBA" id="ARBA00013161"/>
    </source>
</evidence>
<dbReference type="FunFam" id="3.40.50.620:FF:000033">
    <property type="entry name" value="tryptophan--tRNA ligase, cytoplasmic"/>
    <property type="match status" value="1"/>
</dbReference>
<dbReference type="PRINTS" id="PR01039">
    <property type="entry name" value="TRNASYNTHTRP"/>
</dbReference>
<feature type="region of interest" description="Disordered" evidence="13">
    <location>
        <begin position="1"/>
        <end position="26"/>
    </location>
</feature>
<accession>A0A3N2Q5K7</accession>
<dbReference type="STRING" id="1314773.A0A3N2Q5K7"/>
<dbReference type="GO" id="GO:0005737">
    <property type="term" value="C:cytoplasm"/>
    <property type="evidence" value="ECO:0007669"/>
    <property type="project" value="UniProtKB-SubCell"/>
</dbReference>
<dbReference type="Proteomes" id="UP000272025">
    <property type="component" value="Unassembled WGS sequence"/>
</dbReference>
<keyword evidence="15" id="KW-1185">Reference proteome</keyword>
<dbReference type="RefSeq" id="XP_028469711.1">
    <property type="nucleotide sequence ID" value="XM_028610083.1"/>
</dbReference>
<keyword evidence="7 12" id="KW-0547">Nucleotide-binding</keyword>
<sequence>MAAEPEAPTQTILPQAVGEDQHAASKQTVDPWNVAGAVDEHGKVQAIDYNKLIEEFGTKPIDDALLERFEKVVGVKPHHLLRRGVFFSHRDFEAILDRYERKEPFYLYTGRGPSSDSMHIGHVIPFTFTKWLSDVFDAPLVIMLTDDEKFLFSEKRTVEEVKAYARSNAKDILAIGFNPERTFMFSDYDYIGGSIYANITRIAKRITVNAASAVFGFDGSTNIGKMGFAAIQAAPSFANSFPHIFGDNDAVTTQIPCLIPCAIDQDPYFRLTRDVAQGLHYAKPSLIHARFLDALGGPGSKMSASVESSAIFMTDTPKKIETKMKKYAFSGGRETAEEQRALGGNPDVDVSYQYLRFFLEDDEELAQIEQDYRSGKMLTGEIKMRCAKELSKFCTDFQERRAQITEETVDLFMSRRPLVWRGSEAVKTLAVRPKTDGDEKGGGDGKLTKNQLKKLEKLRQIEAKKAAKAKEKEASKSASTGADGVEDASSAPDGPKTEEAPAASS</sequence>
<evidence type="ECO:0000256" key="9">
    <source>
        <dbReference type="ARBA" id="ARBA00022917"/>
    </source>
</evidence>